<dbReference type="InParanoid" id="I2H775"/>
<feature type="region of interest" description="Disordered" evidence="1">
    <location>
        <begin position="417"/>
        <end position="452"/>
    </location>
</feature>
<dbReference type="PANTHER" id="PTHR13271:SF128">
    <property type="entry name" value="RIBOSOMAL LYSINE N-METHYLTRANSFERASE 3"/>
    <property type="match status" value="1"/>
</dbReference>
<feature type="domain" description="SET" evidence="2">
    <location>
        <begin position="26"/>
        <end position="351"/>
    </location>
</feature>
<dbReference type="OrthoDB" id="441812at2759"/>
<dbReference type="PROSITE" id="PS50280">
    <property type="entry name" value="SET"/>
    <property type="match status" value="1"/>
</dbReference>
<dbReference type="STRING" id="1071380.I2H775"/>
<dbReference type="CDD" id="cd10527">
    <property type="entry name" value="SET_LSMT"/>
    <property type="match status" value="1"/>
</dbReference>
<dbReference type="GeneID" id="14497359"/>
<feature type="compositionally biased region" description="Acidic residues" evidence="1">
    <location>
        <begin position="439"/>
        <end position="452"/>
    </location>
</feature>
<evidence type="ECO:0000313" key="4">
    <source>
        <dbReference type="Proteomes" id="UP000002866"/>
    </source>
</evidence>
<dbReference type="FunCoup" id="I2H775">
    <property type="interactions" value="169"/>
</dbReference>
<proteinExistence type="predicted"/>
<organism evidence="3 4">
    <name type="scientific">Henningerozyma blattae (strain ATCC 34711 / CBS 6284 / DSM 70876 / NBRC 10599 / NRRL Y-10934 / UCD 77-7)</name>
    <name type="common">Yeast</name>
    <name type="synonym">Tetrapisispora blattae</name>
    <dbReference type="NCBI Taxonomy" id="1071380"/>
    <lineage>
        <taxon>Eukaryota</taxon>
        <taxon>Fungi</taxon>
        <taxon>Dikarya</taxon>
        <taxon>Ascomycota</taxon>
        <taxon>Saccharomycotina</taxon>
        <taxon>Saccharomycetes</taxon>
        <taxon>Saccharomycetales</taxon>
        <taxon>Saccharomycetaceae</taxon>
        <taxon>Henningerozyma</taxon>
    </lineage>
</organism>
<dbReference type="GO" id="GO:0005829">
    <property type="term" value="C:cytosol"/>
    <property type="evidence" value="ECO:0007669"/>
    <property type="project" value="EnsemblFungi"/>
</dbReference>
<dbReference type="EMBL" id="HE806322">
    <property type="protein sequence ID" value="CCH62227.1"/>
    <property type="molecule type" value="Genomic_DNA"/>
</dbReference>
<accession>I2H775</accession>
<feature type="compositionally biased region" description="Basic and acidic residues" evidence="1">
    <location>
        <begin position="424"/>
        <end position="433"/>
    </location>
</feature>
<protein>
    <recommendedName>
        <fullName evidence="2">SET domain-containing protein</fullName>
    </recommendedName>
</protein>
<sequence length="576" mass="65660">MSATSPEDLKDILDFVKESDGTFLSSHCEIKPSKLGGLGVFSTKDIHEGSVLLRVPKSSIFSSSNSAVANLLLDEEIDGMLALNIAFIYETTVFRSTSHWYKYLKSIKYEDNEGTLYLPPSMWDAKVKKWLKDTTFDALHDALSPQDELQEGFEIAINLALKWGNDFGLEIPKGFLDVDIEDEKDVKLKYSRFVATAFAISSRVFEIDNYHESALVPVADLFNHHVSTPNVRFISLYEVCYKCGEPGMCKHLIAEEVIEEQKKEKSMEIIENPSQDSIVDTELIQCLENGDFDEEDNSMSENENNDSQDEDDNVTEAANDIYGNKIDPEDCVELAVVVPISEGEEIFNSYGEMPNSYLMARYGFCVRENPSDLLYLGKQLISLAAKDRKIHERLDFWKNTIYEPFIEWYQLERKESEEDDDHEISDCKDHDHSTPASAEESDEYSDNDEENDIEESVKPWLSEICLDCEGEPTISLTALSNLISMKNTVYKNFVKKIESSKEEDNGRKIYQTLISTRSNKDVNTFVRALLKDVRIFKLPKSKDELPKDVQVSVFESLLSILAAENRMIEIAKNKYL</sequence>
<dbReference type="Gene3D" id="3.90.1410.10">
    <property type="entry name" value="set domain protein methyltransferase, domain 1"/>
    <property type="match status" value="1"/>
</dbReference>
<dbReference type="GO" id="GO:0016279">
    <property type="term" value="F:protein-lysine N-methyltransferase activity"/>
    <property type="evidence" value="ECO:0007669"/>
    <property type="project" value="EnsemblFungi"/>
</dbReference>
<dbReference type="OMA" id="EVDAYHE"/>
<dbReference type="KEGG" id="tbl:TBLA_0G02900"/>
<feature type="region of interest" description="Disordered" evidence="1">
    <location>
        <begin position="292"/>
        <end position="312"/>
    </location>
</feature>
<dbReference type="InterPro" id="IPR046341">
    <property type="entry name" value="SET_dom_sf"/>
</dbReference>
<dbReference type="InterPro" id="IPR050600">
    <property type="entry name" value="SETD3_SETD6_MTase"/>
</dbReference>
<evidence type="ECO:0000313" key="3">
    <source>
        <dbReference type="EMBL" id="CCH62227.1"/>
    </source>
</evidence>
<dbReference type="eggNOG" id="KOG1337">
    <property type="taxonomic scope" value="Eukaryota"/>
</dbReference>
<dbReference type="GO" id="GO:0005634">
    <property type="term" value="C:nucleus"/>
    <property type="evidence" value="ECO:0007669"/>
    <property type="project" value="EnsemblFungi"/>
</dbReference>
<dbReference type="AlphaFoldDB" id="I2H775"/>
<evidence type="ECO:0000259" key="2">
    <source>
        <dbReference type="PROSITE" id="PS50280"/>
    </source>
</evidence>
<dbReference type="InterPro" id="IPR001214">
    <property type="entry name" value="SET_dom"/>
</dbReference>
<keyword evidence="4" id="KW-1185">Reference proteome</keyword>
<evidence type="ECO:0000256" key="1">
    <source>
        <dbReference type="SAM" id="MobiDB-lite"/>
    </source>
</evidence>
<dbReference type="RefSeq" id="XP_004181746.1">
    <property type="nucleotide sequence ID" value="XM_004181698.1"/>
</dbReference>
<dbReference type="Proteomes" id="UP000002866">
    <property type="component" value="Chromosome 7"/>
</dbReference>
<reference evidence="3 4" key="1">
    <citation type="journal article" date="2011" name="Proc. Natl. Acad. Sci. U.S.A.">
        <title>Evolutionary erosion of yeast sex chromosomes by mating-type switching accidents.</title>
        <authorList>
            <person name="Gordon J.L."/>
            <person name="Armisen D."/>
            <person name="Proux-Wera E."/>
            <person name="Oheigeartaigh S.S."/>
            <person name="Byrne K.P."/>
            <person name="Wolfe K.H."/>
        </authorList>
    </citation>
    <scope>NUCLEOTIDE SEQUENCE [LARGE SCALE GENOMIC DNA]</scope>
    <source>
        <strain evidence="4">ATCC 34711 / CBS 6284 / DSM 70876 / NBRC 10599 / NRRL Y-10934 / UCD 77-7</strain>
    </source>
</reference>
<name>I2H775_HENB6</name>
<dbReference type="SUPFAM" id="SSF82199">
    <property type="entry name" value="SET domain"/>
    <property type="match status" value="2"/>
</dbReference>
<gene>
    <name evidence="3" type="primary">TBLA0G02900</name>
    <name evidence="3" type="ORF">TBLA_0G02900</name>
</gene>
<dbReference type="PANTHER" id="PTHR13271">
    <property type="entry name" value="UNCHARACTERIZED PUTATIVE METHYLTRANSFERASE"/>
    <property type="match status" value="1"/>
</dbReference>
<dbReference type="HOGENOM" id="CLU_033565_1_0_1"/>